<gene>
    <name evidence="1" type="ORF">F511_45884</name>
</gene>
<reference evidence="1 2" key="1">
    <citation type="journal article" date="2015" name="Proc. Natl. Acad. Sci. U.S.A.">
        <title>The resurrection genome of Boea hygrometrica: A blueprint for survival of dehydration.</title>
        <authorList>
            <person name="Xiao L."/>
            <person name="Yang G."/>
            <person name="Zhang L."/>
            <person name="Yang X."/>
            <person name="Zhao S."/>
            <person name="Ji Z."/>
            <person name="Zhou Q."/>
            <person name="Hu M."/>
            <person name="Wang Y."/>
            <person name="Chen M."/>
            <person name="Xu Y."/>
            <person name="Jin H."/>
            <person name="Xiao X."/>
            <person name="Hu G."/>
            <person name="Bao F."/>
            <person name="Hu Y."/>
            <person name="Wan P."/>
            <person name="Li L."/>
            <person name="Deng X."/>
            <person name="Kuang T."/>
            <person name="Xiang C."/>
            <person name="Zhu J.K."/>
            <person name="Oliver M.J."/>
            <person name="He Y."/>
        </authorList>
    </citation>
    <scope>NUCLEOTIDE SEQUENCE [LARGE SCALE GENOMIC DNA]</scope>
    <source>
        <strain evidence="2">cv. XS01</strain>
    </source>
</reference>
<evidence type="ECO:0000313" key="1">
    <source>
        <dbReference type="EMBL" id="KZV06634.1"/>
    </source>
</evidence>
<proteinExistence type="predicted"/>
<protein>
    <submittedName>
        <fullName evidence="1">MATE efflux family protein isoform 1</fullName>
    </submittedName>
</protein>
<sequence>MRTRCALRSDARSSCTTAKQWAASRVTVARSTADACALVVRRDWTQGVSSARKWLRKWTDEVAPLEALVRWLAARRCTIGRRLLGLWRDDGRPMHAAGLCAKRCALVAAVRRSMAHDARDCAAIVALNSRWRPPAGRRSGDVVTAGLISSRVWFGPVPGSP</sequence>
<name>A0A2Z6ZW13_9LAMI</name>
<keyword evidence="2" id="KW-1185">Reference proteome</keyword>
<dbReference type="AlphaFoldDB" id="A0A2Z6ZW13"/>
<dbReference type="EMBL" id="KV071373">
    <property type="protein sequence ID" value="KZV06634.1"/>
    <property type="molecule type" value="Genomic_DNA"/>
</dbReference>
<organism evidence="1 2">
    <name type="scientific">Dorcoceras hygrometricum</name>
    <dbReference type="NCBI Taxonomy" id="472368"/>
    <lineage>
        <taxon>Eukaryota</taxon>
        <taxon>Viridiplantae</taxon>
        <taxon>Streptophyta</taxon>
        <taxon>Embryophyta</taxon>
        <taxon>Tracheophyta</taxon>
        <taxon>Spermatophyta</taxon>
        <taxon>Magnoliopsida</taxon>
        <taxon>eudicotyledons</taxon>
        <taxon>Gunneridae</taxon>
        <taxon>Pentapetalae</taxon>
        <taxon>asterids</taxon>
        <taxon>lamiids</taxon>
        <taxon>Lamiales</taxon>
        <taxon>Gesneriaceae</taxon>
        <taxon>Didymocarpoideae</taxon>
        <taxon>Trichosporeae</taxon>
        <taxon>Loxocarpinae</taxon>
        <taxon>Dorcoceras</taxon>
    </lineage>
</organism>
<accession>A0A2Z6ZW13</accession>
<evidence type="ECO:0000313" key="2">
    <source>
        <dbReference type="Proteomes" id="UP000250235"/>
    </source>
</evidence>
<dbReference type="Proteomes" id="UP000250235">
    <property type="component" value="Unassembled WGS sequence"/>
</dbReference>